<dbReference type="RefSeq" id="WP_344437369.1">
    <property type="nucleotide sequence ID" value="NZ_BAAASL010000018.1"/>
</dbReference>
<name>A0ABN3U0B8_9ACTN</name>
<evidence type="ECO:0008006" key="3">
    <source>
        <dbReference type="Google" id="ProtNLM"/>
    </source>
</evidence>
<gene>
    <name evidence="1" type="ORF">GCM10010315_45930</name>
</gene>
<comment type="caution">
    <text evidence="1">The sequence shown here is derived from an EMBL/GenBank/DDBJ whole genome shotgun (WGS) entry which is preliminary data.</text>
</comment>
<protein>
    <recommendedName>
        <fullName evidence="3">SRPBCC family protein</fullName>
    </recommendedName>
</protein>
<proteinExistence type="predicted"/>
<dbReference type="Proteomes" id="UP001500886">
    <property type="component" value="Unassembled WGS sequence"/>
</dbReference>
<keyword evidence="2" id="KW-1185">Reference proteome</keyword>
<dbReference type="EMBL" id="BAAASL010000018">
    <property type="protein sequence ID" value="GAA2721920.1"/>
    <property type="molecule type" value="Genomic_DNA"/>
</dbReference>
<reference evidence="1 2" key="1">
    <citation type="journal article" date="2019" name="Int. J. Syst. Evol. Microbiol.">
        <title>The Global Catalogue of Microorganisms (GCM) 10K type strain sequencing project: providing services to taxonomists for standard genome sequencing and annotation.</title>
        <authorList>
            <consortium name="The Broad Institute Genomics Platform"/>
            <consortium name="The Broad Institute Genome Sequencing Center for Infectious Disease"/>
            <person name="Wu L."/>
            <person name="Ma J."/>
        </authorList>
    </citation>
    <scope>NUCLEOTIDE SEQUENCE [LARGE SCALE GENOMIC DNA]</scope>
    <source>
        <strain evidence="1 2">JCM 4542</strain>
    </source>
</reference>
<evidence type="ECO:0000313" key="2">
    <source>
        <dbReference type="Proteomes" id="UP001500886"/>
    </source>
</evidence>
<organism evidence="1 2">
    <name type="scientific">Streptomyces luteosporeus</name>
    <dbReference type="NCBI Taxonomy" id="173856"/>
    <lineage>
        <taxon>Bacteria</taxon>
        <taxon>Bacillati</taxon>
        <taxon>Actinomycetota</taxon>
        <taxon>Actinomycetes</taxon>
        <taxon>Kitasatosporales</taxon>
        <taxon>Streptomycetaceae</taxon>
        <taxon>Streptomyces</taxon>
    </lineage>
</organism>
<sequence>MGGVYNVHERSLAAEPAEVGALIDGLASGNDRLWPGAPWPPMRLDRPLGVGARGGHGPVRYSVAAYVPSVWVRFAFEGPRGFDGFHEFAVLSGADGRTRLRHTLAKGARGSARLTWPLFWRWLHDACVEESLDRAERALTGTVARPARRSPYVRVLLRLGRR</sequence>
<evidence type="ECO:0000313" key="1">
    <source>
        <dbReference type="EMBL" id="GAA2721920.1"/>
    </source>
</evidence>
<accession>A0ABN3U0B8</accession>